<protein>
    <recommendedName>
        <fullName evidence="9">C2 domain-containing protein</fullName>
    </recommendedName>
</protein>
<keyword evidence="11" id="KW-1185">Reference proteome</keyword>
<evidence type="ECO:0000256" key="6">
    <source>
        <dbReference type="ARBA" id="ARBA00022833"/>
    </source>
</evidence>
<dbReference type="PANTHER" id="PTHR45716">
    <property type="entry name" value="BITESIZE, ISOFORM I"/>
    <property type="match status" value="1"/>
</dbReference>
<dbReference type="CDD" id="cd04020">
    <property type="entry name" value="C2B_SLP_1-2-3-4"/>
    <property type="match status" value="1"/>
</dbReference>
<feature type="domain" description="C2" evidence="9">
    <location>
        <begin position="171"/>
        <end position="293"/>
    </location>
</feature>
<reference evidence="10" key="2">
    <citation type="submission" date="2025-08" db="UniProtKB">
        <authorList>
            <consortium name="Ensembl"/>
        </authorList>
    </citation>
    <scope>IDENTIFICATION</scope>
</reference>
<dbReference type="Proteomes" id="UP000694680">
    <property type="component" value="Chromosome 10"/>
</dbReference>
<gene>
    <name evidence="10" type="primary">sytl4</name>
</gene>
<organism evidence="10 11">
    <name type="scientific">Gouania willdenowi</name>
    <name type="common">Blunt-snouted clingfish</name>
    <name type="synonym">Lepadogaster willdenowi</name>
    <dbReference type="NCBI Taxonomy" id="441366"/>
    <lineage>
        <taxon>Eukaryota</taxon>
        <taxon>Metazoa</taxon>
        <taxon>Chordata</taxon>
        <taxon>Craniata</taxon>
        <taxon>Vertebrata</taxon>
        <taxon>Euteleostomi</taxon>
        <taxon>Actinopterygii</taxon>
        <taxon>Neopterygii</taxon>
        <taxon>Teleostei</taxon>
        <taxon>Neoteleostei</taxon>
        <taxon>Acanthomorphata</taxon>
        <taxon>Ovalentaria</taxon>
        <taxon>Blenniimorphae</taxon>
        <taxon>Blenniiformes</taxon>
        <taxon>Gobiesocoidei</taxon>
        <taxon>Gobiesocidae</taxon>
        <taxon>Gobiesocinae</taxon>
        <taxon>Gouania</taxon>
    </lineage>
</organism>
<feature type="region of interest" description="Disordered" evidence="8">
    <location>
        <begin position="48"/>
        <end position="67"/>
    </location>
</feature>
<name>A0A8C5H4I9_GOUWI</name>
<evidence type="ECO:0000313" key="11">
    <source>
        <dbReference type="Proteomes" id="UP000694680"/>
    </source>
</evidence>
<dbReference type="SUPFAM" id="SSF49562">
    <property type="entry name" value="C2 domain (Calcium/lipid-binding domain, CaLB)"/>
    <property type="match status" value="2"/>
</dbReference>
<dbReference type="Gene3D" id="2.60.40.150">
    <property type="entry name" value="C2 domain"/>
    <property type="match status" value="2"/>
</dbReference>
<dbReference type="AlphaFoldDB" id="A0A8C5H4I9"/>
<reference evidence="10" key="3">
    <citation type="submission" date="2025-09" db="UniProtKB">
        <authorList>
            <consortium name="Ensembl"/>
        </authorList>
    </citation>
    <scope>IDENTIFICATION</scope>
</reference>
<dbReference type="FunFam" id="2.60.40.150:FF:000121">
    <property type="entry name" value="Synaptotagmin-like 4, isoform CRA_a"/>
    <property type="match status" value="1"/>
</dbReference>
<dbReference type="GO" id="GO:0005886">
    <property type="term" value="C:plasma membrane"/>
    <property type="evidence" value="ECO:0007669"/>
    <property type="project" value="TreeGrafter"/>
</dbReference>
<evidence type="ECO:0000256" key="3">
    <source>
        <dbReference type="ARBA" id="ARBA00022723"/>
    </source>
</evidence>
<keyword evidence="3" id="KW-0479">Metal-binding</keyword>
<proteinExistence type="predicted"/>
<keyword evidence="6" id="KW-0862">Zinc</keyword>
<dbReference type="PANTHER" id="PTHR45716:SF4">
    <property type="entry name" value="SYNAPTOTAGMIN-LIKE PROTEIN 4"/>
    <property type="match status" value="1"/>
</dbReference>
<feature type="compositionally biased region" description="Acidic residues" evidence="8">
    <location>
        <begin position="118"/>
        <end position="128"/>
    </location>
</feature>
<dbReference type="GO" id="GO:0042043">
    <property type="term" value="F:neurexin family protein binding"/>
    <property type="evidence" value="ECO:0007669"/>
    <property type="project" value="TreeGrafter"/>
</dbReference>
<dbReference type="PROSITE" id="PS50004">
    <property type="entry name" value="C2"/>
    <property type="match status" value="2"/>
</dbReference>
<reference evidence="10" key="1">
    <citation type="submission" date="2020-06" db="EMBL/GenBank/DDBJ databases">
        <authorList>
            <consortium name="Wellcome Sanger Institute Data Sharing"/>
        </authorList>
    </citation>
    <scope>NUCLEOTIDE SEQUENCE [LARGE SCALE GENOMIC DNA]</scope>
</reference>
<accession>A0A8C5H4I9</accession>
<dbReference type="GO" id="GO:0070382">
    <property type="term" value="C:exocytic vesicle"/>
    <property type="evidence" value="ECO:0007669"/>
    <property type="project" value="TreeGrafter"/>
</dbReference>
<evidence type="ECO:0000256" key="7">
    <source>
        <dbReference type="ARBA" id="ARBA00023136"/>
    </source>
</evidence>
<dbReference type="GO" id="GO:0006887">
    <property type="term" value="P:exocytosis"/>
    <property type="evidence" value="ECO:0007669"/>
    <property type="project" value="TreeGrafter"/>
</dbReference>
<evidence type="ECO:0000256" key="8">
    <source>
        <dbReference type="SAM" id="MobiDB-lite"/>
    </source>
</evidence>
<dbReference type="InterPro" id="IPR043567">
    <property type="entry name" value="SYTL1-5_C2B"/>
</dbReference>
<keyword evidence="4" id="KW-0677">Repeat</keyword>
<dbReference type="InterPro" id="IPR035892">
    <property type="entry name" value="C2_domain_sf"/>
</dbReference>
<keyword evidence="5" id="KW-0863">Zinc-finger</keyword>
<evidence type="ECO:0000256" key="5">
    <source>
        <dbReference type="ARBA" id="ARBA00022771"/>
    </source>
</evidence>
<keyword evidence="2" id="KW-0597">Phosphoprotein</keyword>
<evidence type="ECO:0000256" key="2">
    <source>
        <dbReference type="ARBA" id="ARBA00022553"/>
    </source>
</evidence>
<evidence type="ECO:0000259" key="9">
    <source>
        <dbReference type="PROSITE" id="PS50004"/>
    </source>
</evidence>
<dbReference type="InterPro" id="IPR000008">
    <property type="entry name" value="C2_dom"/>
</dbReference>
<keyword evidence="7" id="KW-0472">Membrane</keyword>
<dbReference type="SMART" id="SM00239">
    <property type="entry name" value="C2"/>
    <property type="match status" value="2"/>
</dbReference>
<evidence type="ECO:0000256" key="1">
    <source>
        <dbReference type="ARBA" id="ARBA00004370"/>
    </source>
</evidence>
<feature type="region of interest" description="Disordered" evidence="8">
    <location>
        <begin position="75"/>
        <end position="128"/>
    </location>
</feature>
<evidence type="ECO:0000313" key="10">
    <source>
        <dbReference type="Ensembl" id="ENSGWIP00000039174.1"/>
    </source>
</evidence>
<dbReference type="Ensembl" id="ENSGWIT00000042606.1">
    <property type="protein sequence ID" value="ENSGWIP00000039174.1"/>
    <property type="gene ID" value="ENSGWIG00000019930.1"/>
</dbReference>
<comment type="subcellular location">
    <subcellularLocation>
        <location evidence="1">Membrane</location>
    </subcellularLocation>
</comment>
<evidence type="ECO:0000256" key="4">
    <source>
        <dbReference type="ARBA" id="ARBA00022737"/>
    </source>
</evidence>
<sequence>MGTESRHVSPEKRSSGWLKIRESSLQSSLAGSSVSSLIVPVESAAVSCEHTNPPTETKPEGLNPELDVDRLFKKSVKRPTKHPGEESVSTLDLRDGLGDNSGTSMGKRSRSVPGLDVKEDEGEEDEDIDSLVHVHKRTIALSSSSLHSSKSTLGSMASIYSDAGDFDSVDVSGDIVFSLSYDEQTKSLHVFIKECYNLAYGDSARQLCNPYVKCYLMPDKSRQSKRKTSIKRRTTNPVYNETLKYPISRSKLFTRSLLISVWHYGRLSRNAFLGEVDIGLDSRDLDSPYEDRVALMPRPAPTGLTTAFAQYKGELVISLKYIPVKKPAAENVKGKKAAPTEGGELQVLIKEAKNLMAMKPGGTSDSFVKGYLFPTKAKSTKRKTSIVKKNLNPHYNHIFVYKDLTLEQLKEMCLELTVWDKEAMTSNEFLGGLRLSCGEGMIRIGKEEVEMDSVGEEVDLWEKMMQYPDSWAEGTLPLRSTMGKSKGK</sequence>
<dbReference type="GO" id="GO:0008270">
    <property type="term" value="F:zinc ion binding"/>
    <property type="evidence" value="ECO:0007669"/>
    <property type="project" value="UniProtKB-KW"/>
</dbReference>
<dbReference type="Pfam" id="PF00168">
    <property type="entry name" value="C2"/>
    <property type="match status" value="2"/>
</dbReference>
<dbReference type="FunFam" id="2.60.40.150:FF:000006">
    <property type="entry name" value="Synaptotagmin-like 5, isoform CRA_a"/>
    <property type="match status" value="1"/>
</dbReference>
<feature type="domain" description="C2" evidence="9">
    <location>
        <begin position="311"/>
        <end position="451"/>
    </location>
</feature>